<keyword evidence="3 4" id="KW-0472">Membrane</keyword>
<comment type="caution">
    <text evidence="6">The sequence shown here is derived from an EMBL/GenBank/DDBJ whole genome shotgun (WGS) entry which is preliminary data.</text>
</comment>
<dbReference type="InterPro" id="IPR036138">
    <property type="entry name" value="PBP_dimer_sf"/>
</dbReference>
<keyword evidence="7" id="KW-1185">Reference proteome</keyword>
<evidence type="ECO:0000313" key="6">
    <source>
        <dbReference type="EMBL" id="TDP59794.1"/>
    </source>
</evidence>
<dbReference type="GO" id="GO:0071555">
    <property type="term" value="P:cell wall organization"/>
    <property type="evidence" value="ECO:0007669"/>
    <property type="project" value="TreeGrafter"/>
</dbReference>
<dbReference type="SUPFAM" id="SSF56601">
    <property type="entry name" value="beta-lactamase/transpeptidase-like"/>
    <property type="match status" value="1"/>
</dbReference>
<dbReference type="SMART" id="SM00740">
    <property type="entry name" value="PASTA"/>
    <property type="match status" value="1"/>
</dbReference>
<dbReference type="InterPro" id="IPR001460">
    <property type="entry name" value="PCN-bd_Tpept"/>
</dbReference>
<dbReference type="SUPFAM" id="SSF54184">
    <property type="entry name" value="Penicillin-binding protein 2x (pbp-2x), c-terminal domain"/>
    <property type="match status" value="1"/>
</dbReference>
<evidence type="ECO:0000259" key="5">
    <source>
        <dbReference type="PROSITE" id="PS51178"/>
    </source>
</evidence>
<accession>A0A4R6QAW0</accession>
<dbReference type="Gene3D" id="3.90.1310.10">
    <property type="entry name" value="Penicillin-binding protein 2a (Domain 2)"/>
    <property type="match status" value="1"/>
</dbReference>
<dbReference type="PANTHER" id="PTHR30627">
    <property type="entry name" value="PEPTIDOGLYCAN D,D-TRANSPEPTIDASE"/>
    <property type="match status" value="1"/>
</dbReference>
<protein>
    <submittedName>
        <fullName evidence="6">Stage V sporulation protein D (Sporulation-specific penicillin-binding protein)</fullName>
    </submittedName>
</protein>
<dbReference type="RefSeq" id="WP_166635314.1">
    <property type="nucleotide sequence ID" value="NZ_SNXO01000002.1"/>
</dbReference>
<dbReference type="AlphaFoldDB" id="A0A4R6QAW0"/>
<sequence length="660" mass="71490">MAKVNKTNKNRIIYAFIIIAALIVALALRTAWIQVVKADDYSQKATNQQMSDIPLEAKRGAIYDTKGQELAASATCYSIWVRPAQIKKNYTSSKISELSEKLAVILDVKSSDVEKDMTSSTTLVKVARYLNKSTIDKIKKLDITGLEVAENTKRYYPFGTSASQLLGSVNDDNEGRTGIEAEFDGYLSGVAGRWIKETDLNGDTLSYGSQKYYQAKDGYNVTLTVDEVLQHYAEKAVATGLKKTKAKRIMCLVMDPKTGDIKAMVTSPSYDPNNATEPVSSAAKKYFNSLSDNGQSKYLSSMWKNPIISDTYEPGSTFKLITTSAALEEGVTTPSSRYYDSGSITVDGTTLHCWNLAGHGAENLVQAVGNSCNPVQVRLALALGKDKYYNYLEMFGITSITHVDLPGETSAIIKSKSNLTNVDLATMSYGQGIAVTPIQLLTAVCSIGNGGVMMQPRIVEKLTDSNEKTVKTYDTVKVRKVISSKTASEMRDIMEYVVEKGGGGNAKITGYRIGGKTGTADKVVNGSYTSDTYSSFVGLAPIDDPKLAVLVVVDSPKGIQYGSAVAAPIAKNFLQNALTYMEITPKYTKAETRSQSASYAYVPNVTGKSYSDAVGILGGYGLKYKASPSSASKSDFKVVDQYPKAGKRISKGGTVYLYKK</sequence>
<evidence type="ECO:0000256" key="3">
    <source>
        <dbReference type="ARBA" id="ARBA00023136"/>
    </source>
</evidence>
<keyword evidence="4" id="KW-1133">Transmembrane helix</keyword>
<evidence type="ECO:0000256" key="4">
    <source>
        <dbReference type="SAM" id="Phobius"/>
    </source>
</evidence>
<evidence type="ECO:0000313" key="7">
    <source>
        <dbReference type="Proteomes" id="UP000295500"/>
    </source>
</evidence>
<dbReference type="CDD" id="cd06577">
    <property type="entry name" value="PASTA_pknB"/>
    <property type="match status" value="1"/>
</dbReference>
<comment type="subcellular location">
    <subcellularLocation>
        <location evidence="1">Membrane</location>
    </subcellularLocation>
</comment>
<feature type="domain" description="PASTA" evidence="5">
    <location>
        <begin position="596"/>
        <end position="660"/>
    </location>
</feature>
<dbReference type="GO" id="GO:0008658">
    <property type="term" value="F:penicillin binding"/>
    <property type="evidence" value="ECO:0007669"/>
    <property type="project" value="InterPro"/>
</dbReference>
<keyword evidence="4" id="KW-0812">Transmembrane</keyword>
<organism evidence="6 7">
    <name type="scientific">Aminicella lysinilytica</name>
    <dbReference type="NCBI Taxonomy" id="433323"/>
    <lineage>
        <taxon>Bacteria</taxon>
        <taxon>Bacillati</taxon>
        <taxon>Bacillota</taxon>
        <taxon>Clostridia</taxon>
        <taxon>Peptostreptococcales</taxon>
        <taxon>Anaerovoracaceae</taxon>
        <taxon>Aminicella</taxon>
    </lineage>
</organism>
<dbReference type="Pfam" id="PF00905">
    <property type="entry name" value="Transpeptidase"/>
    <property type="match status" value="1"/>
</dbReference>
<dbReference type="Proteomes" id="UP000295500">
    <property type="component" value="Unassembled WGS sequence"/>
</dbReference>
<gene>
    <name evidence="6" type="ORF">EV211_10233</name>
</gene>
<dbReference type="Pfam" id="PF03793">
    <property type="entry name" value="PASTA"/>
    <property type="match status" value="1"/>
</dbReference>
<dbReference type="PANTHER" id="PTHR30627:SF1">
    <property type="entry name" value="PEPTIDOGLYCAN D,D-TRANSPEPTIDASE FTSI"/>
    <property type="match status" value="1"/>
</dbReference>
<dbReference type="SUPFAM" id="SSF56519">
    <property type="entry name" value="Penicillin binding protein dimerisation domain"/>
    <property type="match status" value="1"/>
</dbReference>
<dbReference type="GO" id="GO:0005886">
    <property type="term" value="C:plasma membrane"/>
    <property type="evidence" value="ECO:0007669"/>
    <property type="project" value="TreeGrafter"/>
</dbReference>
<dbReference type="InterPro" id="IPR050515">
    <property type="entry name" value="Beta-lactam/transpept"/>
</dbReference>
<proteinExistence type="inferred from homology"/>
<dbReference type="InterPro" id="IPR005311">
    <property type="entry name" value="PBP_dimer"/>
</dbReference>
<dbReference type="Pfam" id="PF03717">
    <property type="entry name" value="PBP_dimer"/>
    <property type="match status" value="1"/>
</dbReference>
<dbReference type="EMBL" id="SNXO01000002">
    <property type="protein sequence ID" value="TDP59794.1"/>
    <property type="molecule type" value="Genomic_DNA"/>
</dbReference>
<dbReference type="PROSITE" id="PS51178">
    <property type="entry name" value="PASTA"/>
    <property type="match status" value="1"/>
</dbReference>
<dbReference type="InterPro" id="IPR012338">
    <property type="entry name" value="Beta-lactam/transpept-like"/>
</dbReference>
<evidence type="ECO:0000256" key="2">
    <source>
        <dbReference type="ARBA" id="ARBA00007171"/>
    </source>
</evidence>
<feature type="transmembrane region" description="Helical" evidence="4">
    <location>
        <begin position="12"/>
        <end position="32"/>
    </location>
</feature>
<reference evidence="6 7" key="1">
    <citation type="submission" date="2019-03" db="EMBL/GenBank/DDBJ databases">
        <title>Genomic Encyclopedia of Type Strains, Phase IV (KMG-IV): sequencing the most valuable type-strain genomes for metagenomic binning, comparative biology and taxonomic classification.</title>
        <authorList>
            <person name="Goeker M."/>
        </authorList>
    </citation>
    <scope>NUCLEOTIDE SEQUENCE [LARGE SCALE GENOMIC DNA]</scope>
    <source>
        <strain evidence="6 7">DSM 28287</strain>
    </source>
</reference>
<comment type="similarity">
    <text evidence="2">Belongs to the transpeptidase family.</text>
</comment>
<name>A0A4R6QAW0_9FIRM</name>
<dbReference type="Gene3D" id="3.40.710.10">
    <property type="entry name" value="DD-peptidase/beta-lactamase superfamily"/>
    <property type="match status" value="1"/>
</dbReference>
<dbReference type="InterPro" id="IPR005543">
    <property type="entry name" value="PASTA_dom"/>
</dbReference>
<dbReference type="Gene3D" id="3.30.10.20">
    <property type="match status" value="1"/>
</dbReference>
<evidence type="ECO:0000256" key="1">
    <source>
        <dbReference type="ARBA" id="ARBA00004370"/>
    </source>
</evidence>